<dbReference type="EnsemblPlants" id="LPERR05G18250.1">
    <property type="protein sequence ID" value="LPERR05G18250.1"/>
    <property type="gene ID" value="LPERR05G18250"/>
</dbReference>
<reference evidence="3" key="2">
    <citation type="submission" date="2013-12" db="EMBL/GenBank/DDBJ databases">
        <authorList>
            <person name="Yu Y."/>
            <person name="Lee S."/>
            <person name="de Baynast K."/>
            <person name="Wissotski M."/>
            <person name="Liu L."/>
            <person name="Talag J."/>
            <person name="Goicoechea J."/>
            <person name="Angelova A."/>
            <person name="Jetty R."/>
            <person name="Kudrna D."/>
            <person name="Golser W."/>
            <person name="Rivera L."/>
            <person name="Zhang J."/>
            <person name="Wing R."/>
        </authorList>
    </citation>
    <scope>NUCLEOTIDE SEQUENCE</scope>
</reference>
<dbReference type="HOGENOM" id="CLU_1317127_0_0_1"/>
<sequence length="209" mass="22690">MEAPPPPPPHPPSISTDASNRHAHLALKRPLSRFRRESQPPMEHSSPAVSLLPRPVTMECSSQAAALPPGDSRSTSPSITPASSVQVLVAQEVGRPSSKSRAKAKRKAPASKHTRPSTAKRQKSPMVTIVRSPGIRIMMSPILRSPSSSSEEAIRLENHLLLRITSHQISKAKVAEMLFKTFGDFLCIPSPDPANEFPSPEPPVNLCRM</sequence>
<keyword evidence="3" id="KW-1185">Reference proteome</keyword>
<dbReference type="AlphaFoldDB" id="A0A0D9WIH9"/>
<proteinExistence type="predicted"/>
<dbReference type="Proteomes" id="UP000032180">
    <property type="component" value="Chromosome 5"/>
</dbReference>
<feature type="compositionally biased region" description="Basic residues" evidence="1">
    <location>
        <begin position="21"/>
        <end position="33"/>
    </location>
</feature>
<dbReference type="Gramene" id="LPERR05G18250.1">
    <property type="protein sequence ID" value="LPERR05G18250.1"/>
    <property type="gene ID" value="LPERR05G18250"/>
</dbReference>
<accession>A0A0D9WIH9</accession>
<feature type="compositionally biased region" description="Polar residues" evidence="1">
    <location>
        <begin position="72"/>
        <end position="86"/>
    </location>
</feature>
<feature type="region of interest" description="Disordered" evidence="1">
    <location>
        <begin position="1"/>
        <end position="126"/>
    </location>
</feature>
<name>A0A0D9WIH9_9ORYZ</name>
<feature type="compositionally biased region" description="Pro residues" evidence="1">
    <location>
        <begin position="1"/>
        <end position="12"/>
    </location>
</feature>
<evidence type="ECO:0000313" key="2">
    <source>
        <dbReference type="EnsemblPlants" id="LPERR05G18250.1"/>
    </source>
</evidence>
<evidence type="ECO:0000313" key="3">
    <source>
        <dbReference type="Proteomes" id="UP000032180"/>
    </source>
</evidence>
<reference evidence="2 3" key="1">
    <citation type="submission" date="2012-08" db="EMBL/GenBank/DDBJ databases">
        <title>Oryza genome evolution.</title>
        <authorList>
            <person name="Wing R.A."/>
        </authorList>
    </citation>
    <scope>NUCLEOTIDE SEQUENCE</scope>
</reference>
<evidence type="ECO:0000256" key="1">
    <source>
        <dbReference type="SAM" id="MobiDB-lite"/>
    </source>
</evidence>
<feature type="compositionally biased region" description="Basic residues" evidence="1">
    <location>
        <begin position="98"/>
        <end position="123"/>
    </location>
</feature>
<protein>
    <submittedName>
        <fullName evidence="2">Uncharacterized protein</fullName>
    </submittedName>
</protein>
<organism evidence="2 3">
    <name type="scientific">Leersia perrieri</name>
    <dbReference type="NCBI Taxonomy" id="77586"/>
    <lineage>
        <taxon>Eukaryota</taxon>
        <taxon>Viridiplantae</taxon>
        <taxon>Streptophyta</taxon>
        <taxon>Embryophyta</taxon>
        <taxon>Tracheophyta</taxon>
        <taxon>Spermatophyta</taxon>
        <taxon>Magnoliopsida</taxon>
        <taxon>Liliopsida</taxon>
        <taxon>Poales</taxon>
        <taxon>Poaceae</taxon>
        <taxon>BOP clade</taxon>
        <taxon>Oryzoideae</taxon>
        <taxon>Oryzeae</taxon>
        <taxon>Oryzinae</taxon>
        <taxon>Leersia</taxon>
    </lineage>
</organism>
<reference evidence="2" key="3">
    <citation type="submission" date="2015-04" db="UniProtKB">
        <authorList>
            <consortium name="EnsemblPlants"/>
        </authorList>
    </citation>
    <scope>IDENTIFICATION</scope>
</reference>